<dbReference type="AlphaFoldDB" id="A0A8C8W765"/>
<evidence type="ECO:0000313" key="2">
    <source>
        <dbReference type="Proteomes" id="UP000694547"/>
    </source>
</evidence>
<reference evidence="1 2" key="1">
    <citation type="submission" date="2018-10" db="EMBL/GenBank/DDBJ databases">
        <title>Improved assembly of the deer mouse Peromyscus maniculatus genome.</title>
        <authorList>
            <person name="Lassance J.-M."/>
            <person name="Hoekstra H.E."/>
        </authorList>
    </citation>
    <scope>NUCLEOTIDE SEQUENCE [LARGE SCALE GENOMIC DNA]</scope>
</reference>
<proteinExistence type="predicted"/>
<reference evidence="1" key="3">
    <citation type="submission" date="2025-09" db="UniProtKB">
        <authorList>
            <consortium name="Ensembl"/>
        </authorList>
    </citation>
    <scope>IDENTIFICATION</scope>
</reference>
<protein>
    <submittedName>
        <fullName evidence="1">Uncharacterized protein</fullName>
    </submittedName>
</protein>
<sequence length="55" mass="5960">VLALHRHEQRYHGVLGHEVPVADFQSLSSLQSSHPAPLHAPLVPVLGDRSCSGQQ</sequence>
<evidence type="ECO:0000313" key="1">
    <source>
        <dbReference type="Ensembl" id="ENSPEMP00000036733.1"/>
    </source>
</evidence>
<name>A0A8C8W765_PERMB</name>
<dbReference type="GeneTree" id="ENSGT00960000190088"/>
<keyword evidence="2" id="KW-1185">Reference proteome</keyword>
<reference evidence="1" key="2">
    <citation type="submission" date="2025-08" db="UniProtKB">
        <authorList>
            <consortium name="Ensembl"/>
        </authorList>
    </citation>
    <scope>IDENTIFICATION</scope>
</reference>
<dbReference type="Ensembl" id="ENSPEMT00000039630.1">
    <property type="protein sequence ID" value="ENSPEMP00000036733.1"/>
    <property type="gene ID" value="ENSPEMG00000031042.1"/>
</dbReference>
<dbReference type="Proteomes" id="UP000694547">
    <property type="component" value="Chromosome 7"/>
</dbReference>
<accession>A0A8C8W765</accession>
<organism evidence="1 2">
    <name type="scientific">Peromyscus maniculatus bairdii</name>
    <name type="common">Prairie deer mouse</name>
    <dbReference type="NCBI Taxonomy" id="230844"/>
    <lineage>
        <taxon>Eukaryota</taxon>
        <taxon>Metazoa</taxon>
        <taxon>Chordata</taxon>
        <taxon>Craniata</taxon>
        <taxon>Vertebrata</taxon>
        <taxon>Euteleostomi</taxon>
        <taxon>Mammalia</taxon>
        <taxon>Eutheria</taxon>
        <taxon>Euarchontoglires</taxon>
        <taxon>Glires</taxon>
        <taxon>Rodentia</taxon>
        <taxon>Myomorpha</taxon>
        <taxon>Muroidea</taxon>
        <taxon>Cricetidae</taxon>
        <taxon>Neotominae</taxon>
        <taxon>Peromyscus</taxon>
    </lineage>
</organism>